<evidence type="ECO:0000256" key="1">
    <source>
        <dbReference type="SAM" id="MobiDB-lite"/>
    </source>
</evidence>
<proteinExistence type="predicted"/>
<keyword evidence="3" id="KW-1185">Reference proteome</keyword>
<comment type="caution">
    <text evidence="2">The sequence shown here is derived from an EMBL/GenBank/DDBJ whole genome shotgun (WGS) entry which is preliminary data.</text>
</comment>
<dbReference type="AlphaFoldDB" id="A0A023D2M1"/>
<protein>
    <submittedName>
        <fullName evidence="2">Uncharacterized protein</fullName>
    </submittedName>
</protein>
<reference evidence="2 3" key="2">
    <citation type="journal article" date="2014" name="FEMS Microbiol. Lett.">
        <title>Draft genomic DNA sequence of the facultatively methylotrophic bacterium Acidomonas methanolica type strain MB58.</title>
        <authorList>
            <person name="Higashiura N."/>
            <person name="Hadano H."/>
            <person name="Hirakawa H."/>
            <person name="Matsutani M."/>
            <person name="Takabe S."/>
            <person name="Matsushita K."/>
            <person name="Azuma Y."/>
        </authorList>
    </citation>
    <scope>NUCLEOTIDE SEQUENCE [LARGE SCALE GENOMIC DNA]</scope>
    <source>
        <strain evidence="2 3">MB58</strain>
    </source>
</reference>
<feature type="compositionally biased region" description="Basic residues" evidence="1">
    <location>
        <begin position="272"/>
        <end position="284"/>
    </location>
</feature>
<organism evidence="2 3">
    <name type="scientific">Acidomonas methanolica NBRC 104435</name>
    <dbReference type="NCBI Taxonomy" id="1231351"/>
    <lineage>
        <taxon>Bacteria</taxon>
        <taxon>Pseudomonadati</taxon>
        <taxon>Pseudomonadota</taxon>
        <taxon>Alphaproteobacteria</taxon>
        <taxon>Acetobacterales</taxon>
        <taxon>Acetobacteraceae</taxon>
        <taxon>Acidomonas</taxon>
    </lineage>
</organism>
<name>A0A023D2M1_ACIMT</name>
<dbReference type="EMBL" id="BAND01000018">
    <property type="protein sequence ID" value="GAJ28309.1"/>
    <property type="molecule type" value="Genomic_DNA"/>
</dbReference>
<reference evidence="3" key="1">
    <citation type="journal article" date="2014" name="FEMS Microbiol. Lett.">
        <title>Draft Genomic DNA Sequence of the Facultatively Methylotrophic Bacterium Acidomonas methanolica type strain MB58.</title>
        <authorList>
            <person name="Higashiura N."/>
            <person name="Hadano H."/>
            <person name="Hirakawa H."/>
            <person name="Matsutani M."/>
            <person name="Takabe S."/>
            <person name="Matsushita K."/>
            <person name="Azuma Y."/>
        </authorList>
    </citation>
    <scope>NUCLEOTIDE SEQUENCE [LARGE SCALE GENOMIC DNA]</scope>
    <source>
        <strain evidence="3">MB58</strain>
    </source>
</reference>
<sequence>MTSEENDTPAADAVAVRIAEEYFVSEMILRALMGPFLSPRVGGGRVMEPILAALVPEAPRIIHYMCGQAEDATVRCDERDVQYLDGRQILTRQEVKILRWAEKNLTQNGRDIYVSMVALRIMIGAVSPDIRTYCCIKNGDLVLPALPVRMRLLPDLGVAPPDVPTWSVIVRSLVAATGRGNAGREMERLLITAIVDLGDAIGPAMFNTNRQCAGGLDRDNEVGERIHGIMGTISSRDWELFDGRPGGGGRIAGGGTSRVGIGKKSSPAPRAPRPRGRVLRPRWG</sequence>
<dbReference type="Proteomes" id="UP000019760">
    <property type="component" value="Unassembled WGS sequence"/>
</dbReference>
<feature type="region of interest" description="Disordered" evidence="1">
    <location>
        <begin position="249"/>
        <end position="284"/>
    </location>
</feature>
<evidence type="ECO:0000313" key="2">
    <source>
        <dbReference type="EMBL" id="GAJ28309.1"/>
    </source>
</evidence>
<gene>
    <name evidence="2" type="ORF">Amme_018_034</name>
</gene>
<evidence type="ECO:0000313" key="3">
    <source>
        <dbReference type="Proteomes" id="UP000019760"/>
    </source>
</evidence>
<dbReference type="RefSeq" id="WP_042056747.1">
    <property type="nucleotide sequence ID" value="NZ_BAND01000018.1"/>
</dbReference>
<accession>A0A023D2M1</accession>